<feature type="transmembrane region" description="Helical" evidence="2">
    <location>
        <begin position="138"/>
        <end position="162"/>
    </location>
</feature>
<sequence>MINKRSVMTREKNIGASSPPNTTNTNIHPRARNANAYIRTVTWTSIRQTLFAQSASSNEAPLPRPGPAWGSQKGEARGNVEASTRGTNAKTPLSKKNLPFPPKNGPLSRSVIRFLPRRVHRLRRSGAFNWRNPRKMEVTFRVVSFLFYLGAFIVSLTVVLMTGETPGWALGTIISTSFGMIFNVIHESGVVYFAKRDARRRQQVVRYHLNRPLIDSLERFQ</sequence>
<dbReference type="EMBL" id="JAUCMV010000001">
    <property type="protein sequence ID" value="KAK0422693.1"/>
    <property type="molecule type" value="Genomic_DNA"/>
</dbReference>
<evidence type="ECO:0000313" key="4">
    <source>
        <dbReference type="Proteomes" id="UP001175271"/>
    </source>
</evidence>
<feature type="compositionally biased region" description="Polar residues" evidence="1">
    <location>
        <begin position="81"/>
        <end position="91"/>
    </location>
</feature>
<accession>A0AA39IE42</accession>
<proteinExistence type="predicted"/>
<keyword evidence="4" id="KW-1185">Reference proteome</keyword>
<evidence type="ECO:0000256" key="1">
    <source>
        <dbReference type="SAM" id="MobiDB-lite"/>
    </source>
</evidence>
<organism evidence="3 4">
    <name type="scientific">Steinernema hermaphroditum</name>
    <dbReference type="NCBI Taxonomy" id="289476"/>
    <lineage>
        <taxon>Eukaryota</taxon>
        <taxon>Metazoa</taxon>
        <taxon>Ecdysozoa</taxon>
        <taxon>Nematoda</taxon>
        <taxon>Chromadorea</taxon>
        <taxon>Rhabditida</taxon>
        <taxon>Tylenchina</taxon>
        <taxon>Panagrolaimomorpha</taxon>
        <taxon>Strongyloidoidea</taxon>
        <taxon>Steinernematidae</taxon>
        <taxon>Steinernema</taxon>
    </lineage>
</organism>
<reference evidence="3" key="1">
    <citation type="submission" date="2023-06" db="EMBL/GenBank/DDBJ databases">
        <title>Genomic analysis of the entomopathogenic nematode Steinernema hermaphroditum.</title>
        <authorList>
            <person name="Schwarz E.M."/>
            <person name="Heppert J.K."/>
            <person name="Baniya A."/>
            <person name="Schwartz H.T."/>
            <person name="Tan C.-H."/>
            <person name="Antoshechkin I."/>
            <person name="Sternberg P.W."/>
            <person name="Goodrich-Blair H."/>
            <person name="Dillman A.R."/>
        </authorList>
    </citation>
    <scope>NUCLEOTIDE SEQUENCE</scope>
    <source>
        <strain evidence="3">PS9179</strain>
        <tissue evidence="3">Whole animal</tissue>
    </source>
</reference>
<gene>
    <name evidence="3" type="ORF">QR680_007724</name>
</gene>
<dbReference type="AlphaFoldDB" id="A0AA39IE42"/>
<name>A0AA39IE42_9BILA</name>
<dbReference type="Proteomes" id="UP001175271">
    <property type="component" value="Unassembled WGS sequence"/>
</dbReference>
<evidence type="ECO:0000313" key="3">
    <source>
        <dbReference type="EMBL" id="KAK0422693.1"/>
    </source>
</evidence>
<keyword evidence="2" id="KW-0472">Membrane</keyword>
<comment type="caution">
    <text evidence="3">The sequence shown here is derived from an EMBL/GenBank/DDBJ whole genome shotgun (WGS) entry which is preliminary data.</text>
</comment>
<feature type="transmembrane region" description="Helical" evidence="2">
    <location>
        <begin position="168"/>
        <end position="194"/>
    </location>
</feature>
<keyword evidence="2" id="KW-1133">Transmembrane helix</keyword>
<evidence type="ECO:0000256" key="2">
    <source>
        <dbReference type="SAM" id="Phobius"/>
    </source>
</evidence>
<feature type="compositionally biased region" description="Polar residues" evidence="1">
    <location>
        <begin position="15"/>
        <end position="27"/>
    </location>
</feature>
<protein>
    <submittedName>
        <fullName evidence="3">Uncharacterized protein</fullName>
    </submittedName>
</protein>
<keyword evidence="2" id="KW-0812">Transmembrane</keyword>
<feature type="region of interest" description="Disordered" evidence="1">
    <location>
        <begin position="54"/>
        <end position="104"/>
    </location>
</feature>
<feature type="region of interest" description="Disordered" evidence="1">
    <location>
        <begin position="1"/>
        <end position="31"/>
    </location>
</feature>